<protein>
    <submittedName>
        <fullName evidence="1">Uncharacterized protein</fullName>
    </submittedName>
</protein>
<sequence length="160" mass="18498">MDRSTKKPTLFTAIIPPLFIPERYLVNMITIQSLTIVCCPFLRNSALSFLSQASSTHEEKLVPGELFFSRSILASISSINSWGKRIFFLADLLFVLPLVTFTPQNCLCHVRTRYSKKWRNVRVDMCAHLETYCAHSIVIRYYKKQRPEVLATLPRRLITT</sequence>
<gene>
    <name evidence="1" type="ordered locus">Rahaq_1190</name>
</gene>
<accession>A0A0H3F7F8</accession>
<dbReference type="KEGG" id="rah:Rahaq_1190"/>
<dbReference type="AlphaFoldDB" id="A0A0H3F7F8"/>
<dbReference type="Proteomes" id="UP000007257">
    <property type="component" value="Chromosome"/>
</dbReference>
<reference evidence="1 2" key="2">
    <citation type="journal article" date="2012" name="J. Bacteriol.">
        <title>Complete Genome Sequence of Rahnella sp. Strain Y9602, a Gammaproteobacterium Isolate from Metal- and Radionuclide-Contaminated Soil.</title>
        <authorList>
            <person name="Martinez R.J."/>
            <person name="Bruce D."/>
            <person name="Detter C."/>
            <person name="Goodwin L.A."/>
            <person name="Han J."/>
            <person name="Han C.S."/>
            <person name="Held B."/>
            <person name="Land M.L."/>
            <person name="Mikhailova N."/>
            <person name="Nolan M."/>
            <person name="Pennacchio L."/>
            <person name="Pitluck S."/>
            <person name="Tapia R."/>
            <person name="Woyke T."/>
            <person name="Sobecky P.A."/>
        </authorList>
    </citation>
    <scope>NUCLEOTIDE SEQUENCE [LARGE SCALE GENOMIC DNA]</scope>
    <source>
        <strain evidence="1 2">Y9602</strain>
    </source>
</reference>
<reference evidence="2" key="1">
    <citation type="submission" date="2011-01" db="EMBL/GenBank/DDBJ databases">
        <title>Complete sequence of chromosome of Rahnella sp. Y9602.</title>
        <authorList>
            <consortium name="US DOE Joint Genome Institute"/>
            <person name="Lucas S."/>
            <person name="Copeland A."/>
            <person name="Lapidus A."/>
            <person name="Cheng J.-F."/>
            <person name="Goodwin L."/>
            <person name="Pitluck S."/>
            <person name="Lu M."/>
            <person name="Detter J.C."/>
            <person name="Han C."/>
            <person name="Tapia R."/>
            <person name="Land M."/>
            <person name="Hauser L."/>
            <person name="Kyrpides N."/>
            <person name="Ivanova N."/>
            <person name="Ovchinnikova G."/>
            <person name="Pagani I."/>
            <person name="Sobecky P.A."/>
            <person name="Martinez R.J."/>
            <person name="Woyke T."/>
        </authorList>
    </citation>
    <scope>NUCLEOTIDE SEQUENCE [LARGE SCALE GENOMIC DNA]</scope>
    <source>
        <strain evidence="2">Y9602</strain>
    </source>
</reference>
<organism evidence="1 2">
    <name type="scientific">Rahnella sp. (strain Y9602)</name>
    <dbReference type="NCBI Taxonomy" id="2703885"/>
    <lineage>
        <taxon>Bacteria</taxon>
        <taxon>Pseudomonadati</taxon>
        <taxon>Pseudomonadota</taxon>
        <taxon>Gammaproteobacteria</taxon>
        <taxon>Enterobacterales</taxon>
        <taxon>Yersiniaceae</taxon>
        <taxon>Rahnella</taxon>
    </lineage>
</organism>
<dbReference type="HOGENOM" id="CLU_1650723_0_0_6"/>
<evidence type="ECO:0000313" key="1">
    <source>
        <dbReference type="EMBL" id="ADW72813.1"/>
    </source>
</evidence>
<proteinExistence type="predicted"/>
<name>A0A0H3F7F8_RAHSY</name>
<dbReference type="EMBL" id="CP002505">
    <property type="protein sequence ID" value="ADW72813.1"/>
    <property type="molecule type" value="Genomic_DNA"/>
</dbReference>
<evidence type="ECO:0000313" key="2">
    <source>
        <dbReference type="Proteomes" id="UP000007257"/>
    </source>
</evidence>